<feature type="coiled-coil region" evidence="1">
    <location>
        <begin position="21"/>
        <end position="48"/>
    </location>
</feature>
<dbReference type="Proteomes" id="UP000202259">
    <property type="component" value="Chromosome"/>
</dbReference>
<dbReference type="OrthoDB" id="625456at2"/>
<reference evidence="3 4" key="1">
    <citation type="submission" date="2017-08" db="EMBL/GenBank/DDBJ databases">
        <title>Complete genome of Colwellia sp. NB097-1, a psychrophile bacterium ioslated from Bering Sea.</title>
        <authorList>
            <person name="Chen X."/>
        </authorList>
    </citation>
    <scope>NUCLEOTIDE SEQUENCE [LARGE SCALE GENOMIC DNA]</scope>
    <source>
        <strain evidence="3 4">NB097-1</strain>
    </source>
</reference>
<keyword evidence="2" id="KW-0732">Signal</keyword>
<evidence type="ECO:0000313" key="3">
    <source>
        <dbReference type="EMBL" id="ASP47157.1"/>
    </source>
</evidence>
<keyword evidence="4" id="KW-1185">Reference proteome</keyword>
<feature type="signal peptide" evidence="2">
    <location>
        <begin position="1"/>
        <end position="22"/>
    </location>
</feature>
<evidence type="ECO:0000256" key="1">
    <source>
        <dbReference type="SAM" id="Coils"/>
    </source>
</evidence>
<dbReference type="RefSeq" id="WP_081149659.1">
    <property type="nucleotide sequence ID" value="NZ_CP020465.1"/>
</dbReference>
<gene>
    <name evidence="3" type="ORF">B5D82_04875</name>
</gene>
<dbReference type="SUPFAM" id="SSF56935">
    <property type="entry name" value="Porins"/>
    <property type="match status" value="1"/>
</dbReference>
<protein>
    <recommendedName>
        <fullName evidence="5">Carbohydrate porin</fullName>
    </recommendedName>
</protein>
<keyword evidence="1" id="KW-0175">Coiled coil</keyword>
<dbReference type="EMBL" id="CP020465">
    <property type="protein sequence ID" value="ASP47157.1"/>
    <property type="molecule type" value="Genomic_DNA"/>
</dbReference>
<evidence type="ECO:0008006" key="5">
    <source>
        <dbReference type="Google" id="ProtNLM"/>
    </source>
</evidence>
<proteinExistence type="predicted"/>
<dbReference type="AlphaFoldDB" id="A0A222G5G2"/>
<dbReference type="KEGG" id="cber:B5D82_04875"/>
<name>A0A222G5G2_9GAMM</name>
<evidence type="ECO:0000256" key="2">
    <source>
        <dbReference type="SAM" id="SignalP"/>
    </source>
</evidence>
<sequence length="410" mass="45480">MKFSKKTIAIILSSSLSTLVAASESAELTEVKQQLTKIEQQLSDDKAKQDSAIKIGGAVRFQYSYNDYSENSKDRGGELQFDTFRINVNGEVSGLKVSAEYRFYQYMDVVHHADVAYDFNDNWEGKFGITQVPFGNLQYNSNSFFYSTGFYAGLEEDYDLGIVFKGEYEHHDVHLAFFKNDELGGVEGFASDKTARYSYDVIGVRNDYDPADFSNWDAVEDGEAMGENNTLAARYAYKFGNSEIGASVQLGDLEGKNAAGITDSVGDRTAVAVHAKTKINNFNIVFQYSNYEYDLDNGSEAVAVGAWAFTDTLPSEASLYNLNIAYNKSVSLGPITNLTFYNDYNLTTNKSGNFKEDTVMNVTGVAISAGSVYTWVDFIVAKNQPFIGGSLAGDSDQWNKRINILVGYYF</sequence>
<evidence type="ECO:0000313" key="4">
    <source>
        <dbReference type="Proteomes" id="UP000202259"/>
    </source>
</evidence>
<accession>A0A222G5G2</accession>
<feature type="chain" id="PRO_5013279345" description="Carbohydrate porin" evidence="2">
    <location>
        <begin position="23"/>
        <end position="410"/>
    </location>
</feature>
<organism evidence="3 4">
    <name type="scientific">Cognaticolwellia beringensis</name>
    <dbReference type="NCBI Taxonomy" id="1967665"/>
    <lineage>
        <taxon>Bacteria</taxon>
        <taxon>Pseudomonadati</taxon>
        <taxon>Pseudomonadota</taxon>
        <taxon>Gammaproteobacteria</taxon>
        <taxon>Alteromonadales</taxon>
        <taxon>Colwelliaceae</taxon>
        <taxon>Cognaticolwellia</taxon>
    </lineage>
</organism>